<accession>A0A0F9RYY0</accession>
<comment type="similarity">
    <text evidence="1">Belongs to the peptidase M16 family.</text>
</comment>
<sequence>MQMLKKIKLSCWLLVTIPAITMANVTEYQLDNGLKLIVKEDHRAPVVVSQIWYKVGSSYEQNGTTGISHQLEHMMFKGTENLGPNEFSQIIAANGGDENAFTGRDYTAYFQTLEKDRLEVSFRLEAERMRKLVIDGKELLKERQVVAEERRMRTDDDPQALVSEAFNSAAFVNSPYHHPVIGWMTDINNYEAEDLRKWYQKWYAPNNATVVVVGDVKPEAVLALAKKYFGPLKPETTAILKPQVEIEQTGKRTIEVNAPAGLPYMMMGWKVPVIKTIDKDLAWEPYALEMLAGILDGGDSARFSRNLVRGEEVAAGVGASYGLFSRLSDVFTVAGTPVKGKTIADLQQSIMKQITQLQTEPVSEQELNRIKAQVVANAVYERDTVFYQAMQIGMLETIGLDWHLGDAYVANVQAVTAEQVQAVAKKYFIDKGLTVAELIPMSMDGKKPAMSAGARHDF</sequence>
<dbReference type="PANTHER" id="PTHR43690:SF17">
    <property type="entry name" value="PROTEIN YHJJ"/>
    <property type="match status" value="1"/>
</dbReference>
<keyword evidence="5" id="KW-0482">Metalloprotease</keyword>
<reference evidence="8" key="1">
    <citation type="journal article" date="2015" name="Nature">
        <title>Complex archaea that bridge the gap between prokaryotes and eukaryotes.</title>
        <authorList>
            <person name="Spang A."/>
            <person name="Saw J.H."/>
            <person name="Jorgensen S.L."/>
            <person name="Zaremba-Niedzwiedzka K."/>
            <person name="Martijn J."/>
            <person name="Lind A.E."/>
            <person name="van Eijk R."/>
            <person name="Schleper C."/>
            <person name="Guy L."/>
            <person name="Ettema T.J."/>
        </authorList>
    </citation>
    <scope>NUCLEOTIDE SEQUENCE</scope>
</reference>
<dbReference type="Pfam" id="PF00675">
    <property type="entry name" value="Peptidase_M16"/>
    <property type="match status" value="1"/>
</dbReference>
<dbReference type="InterPro" id="IPR011765">
    <property type="entry name" value="Pept_M16_N"/>
</dbReference>
<proteinExistence type="inferred from homology"/>
<evidence type="ECO:0000256" key="5">
    <source>
        <dbReference type="ARBA" id="ARBA00023049"/>
    </source>
</evidence>
<dbReference type="EMBL" id="LAZR01000651">
    <property type="protein sequence ID" value="KKN61655.1"/>
    <property type="molecule type" value="Genomic_DNA"/>
</dbReference>
<evidence type="ECO:0000256" key="3">
    <source>
        <dbReference type="ARBA" id="ARBA00022801"/>
    </source>
</evidence>
<feature type="domain" description="Peptidase M16 C-terminal" evidence="7">
    <location>
        <begin position="191"/>
        <end position="373"/>
    </location>
</feature>
<comment type="caution">
    <text evidence="8">The sequence shown here is derived from an EMBL/GenBank/DDBJ whole genome shotgun (WGS) entry which is preliminary data.</text>
</comment>
<dbReference type="PANTHER" id="PTHR43690">
    <property type="entry name" value="NARDILYSIN"/>
    <property type="match status" value="1"/>
</dbReference>
<evidence type="ECO:0000259" key="7">
    <source>
        <dbReference type="Pfam" id="PF05193"/>
    </source>
</evidence>
<dbReference type="InterPro" id="IPR007863">
    <property type="entry name" value="Peptidase_M16_C"/>
</dbReference>
<evidence type="ECO:0000256" key="2">
    <source>
        <dbReference type="ARBA" id="ARBA00022670"/>
    </source>
</evidence>
<name>A0A0F9RYY0_9ZZZZ</name>
<evidence type="ECO:0000313" key="8">
    <source>
        <dbReference type="EMBL" id="KKN61655.1"/>
    </source>
</evidence>
<dbReference type="AlphaFoldDB" id="A0A0F9RYY0"/>
<dbReference type="InterPro" id="IPR050626">
    <property type="entry name" value="Peptidase_M16"/>
</dbReference>
<dbReference type="GO" id="GO:0046872">
    <property type="term" value="F:metal ion binding"/>
    <property type="evidence" value="ECO:0007669"/>
    <property type="project" value="InterPro"/>
</dbReference>
<dbReference type="Gene3D" id="3.30.830.10">
    <property type="entry name" value="Metalloenzyme, LuxS/M16 peptidase-like"/>
    <property type="match status" value="2"/>
</dbReference>
<dbReference type="SUPFAM" id="SSF63411">
    <property type="entry name" value="LuxS/MPP-like metallohydrolase"/>
    <property type="match status" value="2"/>
</dbReference>
<evidence type="ECO:0008006" key="9">
    <source>
        <dbReference type="Google" id="ProtNLM"/>
    </source>
</evidence>
<organism evidence="8">
    <name type="scientific">marine sediment metagenome</name>
    <dbReference type="NCBI Taxonomy" id="412755"/>
    <lineage>
        <taxon>unclassified sequences</taxon>
        <taxon>metagenomes</taxon>
        <taxon>ecological metagenomes</taxon>
    </lineage>
</organism>
<evidence type="ECO:0000256" key="4">
    <source>
        <dbReference type="ARBA" id="ARBA00022833"/>
    </source>
</evidence>
<keyword evidence="4" id="KW-0862">Zinc</keyword>
<evidence type="ECO:0000256" key="1">
    <source>
        <dbReference type="ARBA" id="ARBA00007261"/>
    </source>
</evidence>
<keyword evidence="2" id="KW-0645">Protease</keyword>
<feature type="domain" description="Peptidase M16 N-terminal" evidence="6">
    <location>
        <begin position="37"/>
        <end position="181"/>
    </location>
</feature>
<protein>
    <recommendedName>
        <fullName evidence="9">Peptidase M16 N-terminal domain-containing protein</fullName>
    </recommendedName>
</protein>
<dbReference type="InterPro" id="IPR011249">
    <property type="entry name" value="Metalloenz_LuxS/M16"/>
</dbReference>
<dbReference type="Pfam" id="PF05193">
    <property type="entry name" value="Peptidase_M16_C"/>
    <property type="match status" value="1"/>
</dbReference>
<keyword evidence="3" id="KW-0378">Hydrolase</keyword>
<gene>
    <name evidence="8" type="ORF">LCGC14_0519870</name>
</gene>
<dbReference type="GO" id="GO:0006508">
    <property type="term" value="P:proteolysis"/>
    <property type="evidence" value="ECO:0007669"/>
    <property type="project" value="UniProtKB-KW"/>
</dbReference>
<evidence type="ECO:0000259" key="6">
    <source>
        <dbReference type="Pfam" id="PF00675"/>
    </source>
</evidence>
<dbReference type="GO" id="GO:0008237">
    <property type="term" value="F:metallopeptidase activity"/>
    <property type="evidence" value="ECO:0007669"/>
    <property type="project" value="UniProtKB-KW"/>
</dbReference>